<evidence type="ECO:0000313" key="1">
    <source>
        <dbReference type="EMBL" id="OGC45457.1"/>
    </source>
</evidence>
<proteinExistence type="predicted"/>
<evidence type="ECO:0000313" key="2">
    <source>
        <dbReference type="Proteomes" id="UP000178615"/>
    </source>
</evidence>
<evidence type="ECO:0008006" key="3">
    <source>
        <dbReference type="Google" id="ProtNLM"/>
    </source>
</evidence>
<dbReference type="AlphaFoldDB" id="A0A1F4UKI9"/>
<reference evidence="1 2" key="1">
    <citation type="journal article" date="2016" name="Nat. Commun.">
        <title>Thousands of microbial genomes shed light on interconnected biogeochemical processes in an aquifer system.</title>
        <authorList>
            <person name="Anantharaman K."/>
            <person name="Brown C.T."/>
            <person name="Hug L.A."/>
            <person name="Sharon I."/>
            <person name="Castelle C.J."/>
            <person name="Probst A.J."/>
            <person name="Thomas B.C."/>
            <person name="Singh A."/>
            <person name="Wilkins M.J."/>
            <person name="Karaoz U."/>
            <person name="Brodie E.L."/>
            <person name="Williams K.H."/>
            <person name="Hubbard S.S."/>
            <person name="Banfield J.F."/>
        </authorList>
    </citation>
    <scope>NUCLEOTIDE SEQUENCE [LARGE SCALE GENOMIC DNA]</scope>
</reference>
<gene>
    <name evidence="1" type="ORF">A2V49_03410</name>
</gene>
<accession>A0A1F4UKI9</accession>
<dbReference type="Proteomes" id="UP000178615">
    <property type="component" value="Unassembled WGS sequence"/>
</dbReference>
<sequence length="123" mass="12642">MDVTVNTNAYSGYQVYISDTGNGVNGGLFHSGGNLILSADMVLSPGVAGYGAQASSPSAIVDPKYNYSGNTVGAVNISDNQLFSNLLAATNEAATVIFKAAMSPTTTAGDYSDIIYFTVTPNL</sequence>
<name>A0A1F4UKI9_UNCKA</name>
<dbReference type="EMBL" id="MEUV01000036">
    <property type="protein sequence ID" value="OGC45457.1"/>
    <property type="molecule type" value="Genomic_DNA"/>
</dbReference>
<comment type="caution">
    <text evidence="1">The sequence shown here is derived from an EMBL/GenBank/DDBJ whole genome shotgun (WGS) entry which is preliminary data.</text>
</comment>
<protein>
    <recommendedName>
        <fullName evidence="3">Spore coat protein U domain-containing protein</fullName>
    </recommendedName>
</protein>
<organism evidence="1 2">
    <name type="scientific">candidate division WWE3 bacterium RBG_19FT_COMBO_34_6</name>
    <dbReference type="NCBI Taxonomy" id="1802612"/>
    <lineage>
        <taxon>Bacteria</taxon>
        <taxon>Katanobacteria</taxon>
    </lineage>
</organism>